<comment type="caution">
    <text evidence="1">The sequence shown here is derived from an EMBL/GenBank/DDBJ whole genome shotgun (WGS) entry which is preliminary data.</text>
</comment>
<protein>
    <submittedName>
        <fullName evidence="1">Uncharacterized protein</fullName>
    </submittedName>
</protein>
<dbReference type="EMBL" id="NNAY01005222">
    <property type="protein sequence ID" value="OXU16866.1"/>
    <property type="molecule type" value="Genomic_DNA"/>
</dbReference>
<evidence type="ECO:0000313" key="1">
    <source>
        <dbReference type="EMBL" id="OXU16866.1"/>
    </source>
</evidence>
<sequence length="124" mass="13609">MSKISVSPVGGKLVLILEFPLSDKARYSQYKIHLLLIPQEIITNVTSYVMLVPRYSHLINVSKIFMCPPSLPFKIDKDNSPCEFALLARPTPGGASSVVPTNGCLRSSNRSKCVSDVTMNAKLN</sequence>
<proteinExistence type="predicted"/>
<gene>
    <name evidence="1" type="ORF">TSAR_008433</name>
</gene>
<organism evidence="1 2">
    <name type="scientific">Trichomalopsis sarcophagae</name>
    <dbReference type="NCBI Taxonomy" id="543379"/>
    <lineage>
        <taxon>Eukaryota</taxon>
        <taxon>Metazoa</taxon>
        <taxon>Ecdysozoa</taxon>
        <taxon>Arthropoda</taxon>
        <taxon>Hexapoda</taxon>
        <taxon>Insecta</taxon>
        <taxon>Pterygota</taxon>
        <taxon>Neoptera</taxon>
        <taxon>Endopterygota</taxon>
        <taxon>Hymenoptera</taxon>
        <taxon>Apocrita</taxon>
        <taxon>Proctotrupomorpha</taxon>
        <taxon>Chalcidoidea</taxon>
        <taxon>Pteromalidae</taxon>
        <taxon>Pteromalinae</taxon>
        <taxon>Trichomalopsis</taxon>
    </lineage>
</organism>
<dbReference type="OrthoDB" id="7697589at2759"/>
<dbReference type="Proteomes" id="UP000215335">
    <property type="component" value="Unassembled WGS sequence"/>
</dbReference>
<dbReference type="AlphaFoldDB" id="A0A232EES3"/>
<keyword evidence="2" id="KW-1185">Reference proteome</keyword>
<evidence type="ECO:0000313" key="2">
    <source>
        <dbReference type="Proteomes" id="UP000215335"/>
    </source>
</evidence>
<name>A0A232EES3_9HYME</name>
<reference evidence="1 2" key="1">
    <citation type="journal article" date="2017" name="Curr. Biol.">
        <title>The Evolution of Venom by Co-option of Single-Copy Genes.</title>
        <authorList>
            <person name="Martinson E.O."/>
            <person name="Mrinalini"/>
            <person name="Kelkar Y.D."/>
            <person name="Chang C.H."/>
            <person name="Werren J.H."/>
        </authorList>
    </citation>
    <scope>NUCLEOTIDE SEQUENCE [LARGE SCALE GENOMIC DNA]</scope>
    <source>
        <strain evidence="1 2">Alberta</strain>
        <tissue evidence="1">Whole body</tissue>
    </source>
</reference>
<accession>A0A232EES3</accession>